<protein>
    <submittedName>
        <fullName evidence="1">Uncharacterized protein</fullName>
    </submittedName>
</protein>
<name>A0A1U9NKX6_9BACT</name>
<dbReference type="KEGG" id="alus:STSP2_01396"/>
<evidence type="ECO:0000313" key="1">
    <source>
        <dbReference type="EMBL" id="AQT68240.1"/>
    </source>
</evidence>
<dbReference type="EMBL" id="CP019791">
    <property type="protein sequence ID" value="AQT68240.1"/>
    <property type="molecule type" value="Genomic_DNA"/>
</dbReference>
<evidence type="ECO:0000313" key="2">
    <source>
        <dbReference type="Proteomes" id="UP000189674"/>
    </source>
</evidence>
<organism evidence="1 2">
    <name type="scientific">Anaerohalosphaera lusitana</name>
    <dbReference type="NCBI Taxonomy" id="1936003"/>
    <lineage>
        <taxon>Bacteria</taxon>
        <taxon>Pseudomonadati</taxon>
        <taxon>Planctomycetota</taxon>
        <taxon>Phycisphaerae</taxon>
        <taxon>Sedimentisphaerales</taxon>
        <taxon>Anaerohalosphaeraceae</taxon>
        <taxon>Anaerohalosphaera</taxon>
    </lineage>
</organism>
<proteinExistence type="predicted"/>
<dbReference type="AlphaFoldDB" id="A0A1U9NKX6"/>
<gene>
    <name evidence="1" type="ORF">STSP2_01396</name>
</gene>
<reference evidence="2" key="1">
    <citation type="submission" date="2017-02" db="EMBL/GenBank/DDBJ databases">
        <title>Comparative genomics and description of representatives of a novel lineage of planctomycetes thriving in anoxic sediments.</title>
        <authorList>
            <person name="Spring S."/>
            <person name="Bunk B."/>
            <person name="Sproer C."/>
        </authorList>
    </citation>
    <scope>NUCLEOTIDE SEQUENCE [LARGE SCALE GENOMIC DNA]</scope>
    <source>
        <strain evidence="2">ST-NAGAB-D1</strain>
    </source>
</reference>
<accession>A0A1U9NKX6</accession>
<sequence>MKNSSNSHNTHSDRNIAKSNLYSAFRQELEKSIDEYRSEAAEGYAGRNLSKADYIDSVICHFLSDLFSRIKPIPKVLEIPEEEAYVSANDILNKLGPTGVTIGAAVFRLAHQLEIELPANGIERASNSVVAFKEDGAKAYETAVPIVMCYEEFFWQDMDAVMKHIFYMKDKVVEKFGQESKEARIGLELMELPLMSQRLVVVAMQYLMEVLIGASIVESILEEYRRARSLQKNLSDGITKLPNEIYLDVHLILLHLGRILEILGVDAPDGK</sequence>
<dbReference type="RefSeq" id="WP_146661062.1">
    <property type="nucleotide sequence ID" value="NZ_CP019791.1"/>
</dbReference>
<keyword evidence="2" id="KW-1185">Reference proteome</keyword>
<dbReference type="Proteomes" id="UP000189674">
    <property type="component" value="Chromosome"/>
</dbReference>